<accession>A0A9D4U144</accession>
<dbReference type="EMBL" id="JABFUD020000025">
    <property type="protein sequence ID" value="KAI5059372.1"/>
    <property type="molecule type" value="Genomic_DNA"/>
</dbReference>
<name>A0A9D4U144_ADICA</name>
<comment type="caution">
    <text evidence="1">The sequence shown here is derived from an EMBL/GenBank/DDBJ whole genome shotgun (WGS) entry which is preliminary data.</text>
</comment>
<keyword evidence="2" id="KW-1185">Reference proteome</keyword>
<organism evidence="1 2">
    <name type="scientific">Adiantum capillus-veneris</name>
    <name type="common">Maidenhair fern</name>
    <dbReference type="NCBI Taxonomy" id="13818"/>
    <lineage>
        <taxon>Eukaryota</taxon>
        <taxon>Viridiplantae</taxon>
        <taxon>Streptophyta</taxon>
        <taxon>Embryophyta</taxon>
        <taxon>Tracheophyta</taxon>
        <taxon>Polypodiopsida</taxon>
        <taxon>Polypodiidae</taxon>
        <taxon>Polypodiales</taxon>
        <taxon>Pteridineae</taxon>
        <taxon>Pteridaceae</taxon>
        <taxon>Vittarioideae</taxon>
        <taxon>Adiantum</taxon>
    </lineage>
</organism>
<evidence type="ECO:0000313" key="1">
    <source>
        <dbReference type="EMBL" id="KAI5059372.1"/>
    </source>
</evidence>
<proteinExistence type="predicted"/>
<reference evidence="1" key="1">
    <citation type="submission" date="2021-01" db="EMBL/GenBank/DDBJ databases">
        <title>Adiantum capillus-veneris genome.</title>
        <authorList>
            <person name="Fang Y."/>
            <person name="Liao Q."/>
        </authorList>
    </citation>
    <scope>NUCLEOTIDE SEQUENCE</scope>
    <source>
        <strain evidence="1">H3</strain>
        <tissue evidence="1">Leaf</tissue>
    </source>
</reference>
<dbReference type="AlphaFoldDB" id="A0A9D4U144"/>
<protein>
    <submittedName>
        <fullName evidence="1">Uncharacterized protein</fullName>
    </submittedName>
</protein>
<gene>
    <name evidence="1" type="ORF">GOP47_0025691</name>
</gene>
<dbReference type="OrthoDB" id="1883036at2759"/>
<dbReference type="Proteomes" id="UP000886520">
    <property type="component" value="Chromosome 25"/>
</dbReference>
<evidence type="ECO:0000313" key="2">
    <source>
        <dbReference type="Proteomes" id="UP000886520"/>
    </source>
</evidence>
<sequence>MISNGERLLGSWASSYSLWLWKKHGVFMQERHDVPFETALCNKPVKIKELIEVVVVNQLPLAARTSVFRPVIEQIGQFELDNASYVELRRNFTGDASLVVFAGRNPTVISKPRFFLYADGRVPELTLDIHFEEGKLIHLIWKEDDCAACYAKNQLCRDGSCVTRETDCQSADTTNSTITDYNCRLMIIITFSGVDRYSQLLTTWYQITHINRYSMASIFNALERQIQEGLERLDRSG</sequence>